<comment type="caution">
    <text evidence="2">The sequence shown here is derived from an EMBL/GenBank/DDBJ whole genome shotgun (WGS) entry which is preliminary data.</text>
</comment>
<evidence type="ECO:0000313" key="3">
    <source>
        <dbReference type="Proteomes" id="UP001295684"/>
    </source>
</evidence>
<name>A0AAD1UI46_EUPCR</name>
<gene>
    <name evidence="2" type="ORF">ECRASSUSDP1_LOCUS8364</name>
</gene>
<accession>A0AAD1UI46</accession>
<feature type="transmembrane region" description="Helical" evidence="1">
    <location>
        <begin position="363"/>
        <end position="388"/>
    </location>
</feature>
<proteinExistence type="predicted"/>
<keyword evidence="1" id="KW-0812">Transmembrane</keyword>
<keyword evidence="3" id="KW-1185">Reference proteome</keyword>
<organism evidence="2 3">
    <name type="scientific">Euplotes crassus</name>
    <dbReference type="NCBI Taxonomy" id="5936"/>
    <lineage>
        <taxon>Eukaryota</taxon>
        <taxon>Sar</taxon>
        <taxon>Alveolata</taxon>
        <taxon>Ciliophora</taxon>
        <taxon>Intramacronucleata</taxon>
        <taxon>Spirotrichea</taxon>
        <taxon>Hypotrichia</taxon>
        <taxon>Euplotida</taxon>
        <taxon>Euplotidae</taxon>
        <taxon>Moneuplotes</taxon>
    </lineage>
</organism>
<keyword evidence="1" id="KW-1133">Transmembrane helix</keyword>
<dbReference type="EMBL" id="CAMPGE010008180">
    <property type="protein sequence ID" value="CAI2367087.1"/>
    <property type="molecule type" value="Genomic_DNA"/>
</dbReference>
<feature type="transmembrane region" description="Helical" evidence="1">
    <location>
        <begin position="110"/>
        <end position="135"/>
    </location>
</feature>
<sequence>MNIFQNVFIQIIIILRFIVFQIIKIIHNTRHIPKICNPRWLLGAISDVLIVDYGVSLRAVDRKKSETLLCASWEASQWHLYSSTCFCSFSTSLTSFSLVNSLLSISLVSLIIFFFCAPIFLCKSIFSSCIVPIWVSSFFCYSSGKESARILYFFRSMNLSVFIVCSCVRSKPSANSLGLLKYLKNLVFLDFNWEKSSFGMLILLFSLVSCVYPTDSPLSHLGSELRVLVYLSSSSILSYDSLSCFLSIEFSSTTEVILFLLRLGLTLISISCSLRKGSFLPKVRRNLSMSTNLCSRNWRLYSFLSFWSISLEISISWSIWISLIFESCSLLSCLQSKISSFRAVRSLTSLLFLMNNDSFSSFINFKVLVVFSGSSREFMMFLLILSVVSRSSKSDWRSFISFLR</sequence>
<feature type="transmembrane region" description="Helical" evidence="1">
    <location>
        <begin position="6"/>
        <end position="27"/>
    </location>
</feature>
<feature type="transmembrane region" description="Helical" evidence="1">
    <location>
        <begin position="298"/>
        <end position="320"/>
    </location>
</feature>
<evidence type="ECO:0000256" key="1">
    <source>
        <dbReference type="SAM" id="Phobius"/>
    </source>
</evidence>
<reference evidence="2" key="1">
    <citation type="submission" date="2023-07" db="EMBL/GenBank/DDBJ databases">
        <authorList>
            <consortium name="AG Swart"/>
            <person name="Singh M."/>
            <person name="Singh A."/>
            <person name="Seah K."/>
            <person name="Emmerich C."/>
        </authorList>
    </citation>
    <scope>NUCLEOTIDE SEQUENCE</scope>
    <source>
        <strain evidence="2">DP1</strain>
    </source>
</reference>
<dbReference type="AlphaFoldDB" id="A0AAD1UI46"/>
<keyword evidence="1" id="KW-0472">Membrane</keyword>
<evidence type="ECO:0000313" key="2">
    <source>
        <dbReference type="EMBL" id="CAI2367087.1"/>
    </source>
</evidence>
<protein>
    <submittedName>
        <fullName evidence="2">Uncharacterized protein</fullName>
    </submittedName>
</protein>
<dbReference type="Proteomes" id="UP001295684">
    <property type="component" value="Unassembled WGS sequence"/>
</dbReference>